<feature type="domain" description="N-acetyltransferase" evidence="1">
    <location>
        <begin position="15"/>
        <end position="158"/>
    </location>
</feature>
<dbReference type="InterPro" id="IPR016181">
    <property type="entry name" value="Acyl_CoA_acyltransferase"/>
</dbReference>
<dbReference type="Pfam" id="PF00583">
    <property type="entry name" value="Acetyltransf_1"/>
    <property type="match status" value="1"/>
</dbReference>
<accession>A0ABQ1E4V7</accession>
<evidence type="ECO:0000313" key="3">
    <source>
        <dbReference type="Proteomes" id="UP000663802"/>
    </source>
</evidence>
<dbReference type="Proteomes" id="UP000663802">
    <property type="component" value="Unassembled WGS sequence"/>
</dbReference>
<proteinExistence type="predicted"/>
<dbReference type="EMBL" id="BMBA01000001">
    <property type="protein sequence ID" value="GFZ29768.1"/>
    <property type="molecule type" value="Genomic_DNA"/>
</dbReference>
<gene>
    <name evidence="2" type="ORF">CSC2_02940</name>
</gene>
<dbReference type="SUPFAM" id="SSF55729">
    <property type="entry name" value="Acyl-CoA N-acyltransferases (Nat)"/>
    <property type="match status" value="1"/>
</dbReference>
<dbReference type="Gene3D" id="3.40.630.30">
    <property type="match status" value="1"/>
</dbReference>
<evidence type="ECO:0000259" key="1">
    <source>
        <dbReference type="PROSITE" id="PS51186"/>
    </source>
</evidence>
<name>A0ABQ1E4V7_9CLOT</name>
<protein>
    <recommendedName>
        <fullName evidence="1">N-acetyltransferase domain-containing protein</fullName>
    </recommendedName>
</protein>
<dbReference type="CDD" id="cd04301">
    <property type="entry name" value="NAT_SF"/>
    <property type="match status" value="1"/>
</dbReference>
<evidence type="ECO:0000313" key="2">
    <source>
        <dbReference type="EMBL" id="GFZ29768.1"/>
    </source>
</evidence>
<keyword evidence="3" id="KW-1185">Reference proteome</keyword>
<dbReference type="RefSeq" id="WP_206867780.1">
    <property type="nucleotide sequence ID" value="NZ_BMBA01000001.1"/>
</dbReference>
<dbReference type="PROSITE" id="PS51186">
    <property type="entry name" value="GNAT"/>
    <property type="match status" value="1"/>
</dbReference>
<organism evidence="2 3">
    <name type="scientific">Clostridium zeae</name>
    <dbReference type="NCBI Taxonomy" id="2759022"/>
    <lineage>
        <taxon>Bacteria</taxon>
        <taxon>Bacillati</taxon>
        <taxon>Bacillota</taxon>
        <taxon>Clostridia</taxon>
        <taxon>Eubacteriales</taxon>
        <taxon>Clostridiaceae</taxon>
        <taxon>Clostridium</taxon>
    </lineage>
</organism>
<reference evidence="2 3" key="1">
    <citation type="journal article" date="2021" name="Int. J. Syst. Evol. Microbiol.">
        <title>Clostridium zeae sp. nov., isolated from corn silage.</title>
        <authorList>
            <person name="Kobayashi H."/>
            <person name="Tanizawa Y."/>
            <person name="Yagura M."/>
            <person name="Sakamoto M."/>
            <person name="Ohkuma M."/>
            <person name="Tohno M."/>
        </authorList>
    </citation>
    <scope>NUCLEOTIDE SEQUENCE [LARGE SCALE GENOMIC DNA]</scope>
    <source>
        <strain evidence="2 3">CSC2</strain>
    </source>
</reference>
<sequence length="159" mass="18961">MDYEIKTAHMNNLNDIVKLLNTVTLNLHKKNINQWKYPWDTEEIKSNIENKYTYAVFNNEKIIGTFSLKLKSKSSWIPEIDEEILYLHTLAILPEYQKKNIGCKIIDFSHNQAVTLNKPLYLDCWSKNTKLKTFYSNCGFDYIMDYPEEDFEISIFKYH</sequence>
<comment type="caution">
    <text evidence="2">The sequence shown here is derived from an EMBL/GenBank/DDBJ whole genome shotgun (WGS) entry which is preliminary data.</text>
</comment>
<dbReference type="InterPro" id="IPR000182">
    <property type="entry name" value="GNAT_dom"/>
</dbReference>